<feature type="compositionally biased region" description="Basic and acidic residues" evidence="2">
    <location>
        <begin position="436"/>
        <end position="450"/>
    </location>
</feature>
<evidence type="ECO:0000313" key="5">
    <source>
        <dbReference type="Proteomes" id="UP000663760"/>
    </source>
</evidence>
<protein>
    <submittedName>
        <fullName evidence="4">Uncharacterized protein</fullName>
    </submittedName>
</protein>
<dbReference type="PANTHER" id="PTHR13833">
    <property type="match status" value="1"/>
</dbReference>
<keyword evidence="1" id="KW-0677">Repeat</keyword>
<dbReference type="OrthoDB" id="342730at2759"/>
<dbReference type="AlphaFoldDB" id="A0A7I8LLU3"/>
<proteinExistence type="predicted"/>
<dbReference type="Gene3D" id="2.120.10.30">
    <property type="entry name" value="TolB, C-terminal domain"/>
    <property type="match status" value="1"/>
</dbReference>
<gene>
    <name evidence="4" type="ORF">SI8410_17020902</name>
</gene>
<feature type="signal peptide" evidence="3">
    <location>
        <begin position="1"/>
        <end position="22"/>
    </location>
</feature>
<dbReference type="InterPro" id="IPR001258">
    <property type="entry name" value="NHL_repeat"/>
</dbReference>
<reference evidence="4" key="1">
    <citation type="submission" date="2020-02" db="EMBL/GenBank/DDBJ databases">
        <authorList>
            <person name="Scholz U."/>
            <person name="Mascher M."/>
            <person name="Fiebig A."/>
        </authorList>
    </citation>
    <scope>NUCLEOTIDE SEQUENCE</scope>
</reference>
<dbReference type="PANTHER" id="PTHR13833:SF73">
    <property type="entry name" value="NHL DOMAIN-CONTAINING PROTEIN"/>
    <property type="match status" value="1"/>
</dbReference>
<evidence type="ECO:0000256" key="1">
    <source>
        <dbReference type="ARBA" id="ARBA00022737"/>
    </source>
</evidence>
<dbReference type="SUPFAM" id="SSF101898">
    <property type="entry name" value="NHL repeat"/>
    <property type="match status" value="1"/>
</dbReference>
<dbReference type="EMBL" id="LR746280">
    <property type="protein sequence ID" value="CAA7410224.1"/>
    <property type="molecule type" value="Genomic_DNA"/>
</dbReference>
<dbReference type="InterPro" id="IPR011042">
    <property type="entry name" value="6-blade_b-propeller_TolB-like"/>
</dbReference>
<evidence type="ECO:0000256" key="3">
    <source>
        <dbReference type="SAM" id="SignalP"/>
    </source>
</evidence>
<feature type="region of interest" description="Disordered" evidence="2">
    <location>
        <begin position="408"/>
        <end position="467"/>
    </location>
</feature>
<keyword evidence="3" id="KW-0732">Signal</keyword>
<name>A0A7I8LLU3_SPIIN</name>
<evidence type="ECO:0000313" key="4">
    <source>
        <dbReference type="EMBL" id="CAA7410224.1"/>
    </source>
</evidence>
<accession>A0A7I8LLU3</accession>
<dbReference type="Proteomes" id="UP000663760">
    <property type="component" value="Chromosome 17"/>
</dbReference>
<sequence length="467" mass="50975">MKAFFLRPLLLAAVLFCLPVDASPSGGLFRHFSSIVKWTARAYPKSSPAAEESVLQFENGYVVETVVEGSSKLGVRPHSIRVSPDGELLAVDSINNNIVRITPPLSPYSRARLVAGSFQGYSGHIDGKPSDARFSRPKGVAVDDKGNLYVADTANLAIRKIGESGVTTIAGGKSSSTGYRDGPSEDAMFSSDFDVVYLGSRCSLLVVDRGNAALRQIALQQEDCDHKSTSISASDIVMVIGAMLVGYASCLLQNGFGPAFYSKQKQPSGDEFQKKMGMAGETPLVVERLEEDSIASWPSFGRLLFDLVRFSVEALGSGLLYLVPLSPTVWRSPQGLHPLKDRLIIPEDYPVEQPQPQPIQKQTTPETRQSLQKMIGKPSATLKDSLLPNKYRKRPEYGEFYGSSVSGEVPSAGSKLQKERARHRHRGGVTTTDTTKPADIKPADYADPKYDQPNYRSKFRTSDGFPF</sequence>
<dbReference type="Pfam" id="PF01436">
    <property type="entry name" value="NHL"/>
    <property type="match status" value="1"/>
</dbReference>
<keyword evidence="5" id="KW-1185">Reference proteome</keyword>
<organism evidence="4 5">
    <name type="scientific">Spirodela intermedia</name>
    <name type="common">Intermediate duckweed</name>
    <dbReference type="NCBI Taxonomy" id="51605"/>
    <lineage>
        <taxon>Eukaryota</taxon>
        <taxon>Viridiplantae</taxon>
        <taxon>Streptophyta</taxon>
        <taxon>Embryophyta</taxon>
        <taxon>Tracheophyta</taxon>
        <taxon>Spermatophyta</taxon>
        <taxon>Magnoliopsida</taxon>
        <taxon>Liliopsida</taxon>
        <taxon>Araceae</taxon>
        <taxon>Lemnoideae</taxon>
        <taxon>Spirodela</taxon>
    </lineage>
</organism>
<feature type="chain" id="PRO_5029501612" evidence="3">
    <location>
        <begin position="23"/>
        <end position="467"/>
    </location>
</feature>
<evidence type="ECO:0000256" key="2">
    <source>
        <dbReference type="SAM" id="MobiDB-lite"/>
    </source>
</evidence>